<evidence type="ECO:0000259" key="7">
    <source>
        <dbReference type="PROSITE" id="PS51918"/>
    </source>
</evidence>
<dbReference type="STRING" id="1499967.U27_03796"/>
<gene>
    <name evidence="8" type="ORF">U27_03796</name>
</gene>
<dbReference type="Proteomes" id="UP000030661">
    <property type="component" value="Unassembled WGS sequence"/>
</dbReference>
<evidence type="ECO:0000256" key="2">
    <source>
        <dbReference type="ARBA" id="ARBA00022485"/>
    </source>
</evidence>
<keyword evidence="5" id="KW-0408">Iron</keyword>
<protein>
    <submittedName>
        <fullName evidence="8">Radical SAM domain protein</fullName>
    </submittedName>
</protein>
<dbReference type="PANTHER" id="PTHR43787">
    <property type="entry name" value="FEMO COFACTOR BIOSYNTHESIS PROTEIN NIFB-RELATED"/>
    <property type="match status" value="1"/>
</dbReference>
<evidence type="ECO:0000313" key="9">
    <source>
        <dbReference type="Proteomes" id="UP000030661"/>
    </source>
</evidence>
<dbReference type="InterPro" id="IPR058240">
    <property type="entry name" value="rSAM_sf"/>
</dbReference>
<evidence type="ECO:0000256" key="4">
    <source>
        <dbReference type="ARBA" id="ARBA00022723"/>
    </source>
</evidence>
<sequence>MANQTDKIAFGPVPSRRLGRSVGINNIPPKICTYACVYCQLGRTPHMQITRAAFYQPEEILRQVEIKLREAREHEEGIDYLTFVPDGEPTLDLHLGRSIELLKPLGIKIAVITNASLLWQADVRDALRQTDWVSVKIDAAIQDTWRKIDRPHGTLRREQILQGIADFSQTFHGELVTETMLVHGVNDEQTELERIAKIVADWHLQKSYLAIPTRPPAESWVQPVTEAALNRAYHIFCAQGLTVEYLIGYEGNAFARTGQVEEDLLSITAVHPMRADAVREFLERARAGWEVVDRLLAKKQLRALEYQGHTFYLRTLQRYERIS</sequence>
<feature type="domain" description="Radical SAM core" evidence="7">
    <location>
        <begin position="17"/>
        <end position="246"/>
    </location>
</feature>
<dbReference type="Gene3D" id="3.20.20.70">
    <property type="entry name" value="Aldolase class I"/>
    <property type="match status" value="1"/>
</dbReference>
<evidence type="ECO:0000256" key="3">
    <source>
        <dbReference type="ARBA" id="ARBA00022691"/>
    </source>
</evidence>
<dbReference type="GO" id="GO:0051539">
    <property type="term" value="F:4 iron, 4 sulfur cluster binding"/>
    <property type="evidence" value="ECO:0007669"/>
    <property type="project" value="UniProtKB-KW"/>
</dbReference>
<dbReference type="EMBL" id="DF820465">
    <property type="protein sequence ID" value="GAK56832.1"/>
    <property type="molecule type" value="Genomic_DNA"/>
</dbReference>
<dbReference type="HOGENOM" id="CLU_058377_0_0_0"/>
<reference evidence="8" key="1">
    <citation type="journal article" date="2015" name="PeerJ">
        <title>First genomic representation of candidate bacterial phylum KSB3 points to enhanced environmental sensing as a trigger of wastewater bulking.</title>
        <authorList>
            <person name="Sekiguchi Y."/>
            <person name="Ohashi A."/>
            <person name="Parks D.H."/>
            <person name="Yamauchi T."/>
            <person name="Tyson G.W."/>
            <person name="Hugenholtz P."/>
        </authorList>
    </citation>
    <scope>NUCLEOTIDE SEQUENCE [LARGE SCALE GENOMIC DNA]</scope>
</reference>
<keyword evidence="2" id="KW-0004">4Fe-4S</keyword>
<keyword evidence="9" id="KW-1185">Reference proteome</keyword>
<dbReference type="InterPro" id="IPR040084">
    <property type="entry name" value="GTPase_Obg"/>
</dbReference>
<evidence type="ECO:0000256" key="1">
    <source>
        <dbReference type="ARBA" id="ARBA00001966"/>
    </source>
</evidence>
<accession>A0A081BWX7</accession>
<dbReference type="eggNOG" id="COG0731">
    <property type="taxonomic scope" value="Bacteria"/>
</dbReference>
<dbReference type="GO" id="GO:0003824">
    <property type="term" value="F:catalytic activity"/>
    <property type="evidence" value="ECO:0007669"/>
    <property type="project" value="InterPro"/>
</dbReference>
<evidence type="ECO:0000256" key="6">
    <source>
        <dbReference type="ARBA" id="ARBA00023014"/>
    </source>
</evidence>
<dbReference type="Pfam" id="PF04055">
    <property type="entry name" value="Radical_SAM"/>
    <property type="match status" value="1"/>
</dbReference>
<organism evidence="8">
    <name type="scientific">Vecturithrix granuli</name>
    <dbReference type="NCBI Taxonomy" id="1499967"/>
    <lineage>
        <taxon>Bacteria</taxon>
        <taxon>Candidatus Moduliflexota</taxon>
        <taxon>Candidatus Vecturitrichia</taxon>
        <taxon>Candidatus Vecturitrichales</taxon>
        <taxon>Candidatus Vecturitrichaceae</taxon>
        <taxon>Candidatus Vecturithrix</taxon>
    </lineage>
</organism>
<dbReference type="CDD" id="cd01335">
    <property type="entry name" value="Radical_SAM"/>
    <property type="match status" value="1"/>
</dbReference>
<keyword evidence="3" id="KW-0949">S-adenosyl-L-methionine</keyword>
<dbReference type="PROSITE" id="PS51918">
    <property type="entry name" value="RADICAL_SAM"/>
    <property type="match status" value="1"/>
</dbReference>
<dbReference type="SFLD" id="SFLDS00029">
    <property type="entry name" value="Radical_SAM"/>
    <property type="match status" value="1"/>
</dbReference>
<dbReference type="InterPro" id="IPR013785">
    <property type="entry name" value="Aldolase_TIM"/>
</dbReference>
<dbReference type="InterPro" id="IPR007197">
    <property type="entry name" value="rSAM"/>
</dbReference>
<dbReference type="PANTHER" id="PTHR43787:SF11">
    <property type="entry name" value="UPF0026 PROTEIN SLR1464"/>
    <property type="match status" value="1"/>
</dbReference>
<comment type="cofactor">
    <cofactor evidence="1">
        <name>[4Fe-4S] cluster</name>
        <dbReference type="ChEBI" id="CHEBI:49883"/>
    </cofactor>
</comment>
<dbReference type="SFLD" id="SFLDG01083">
    <property type="entry name" value="Uncharacterised_Radical_SAM_Su"/>
    <property type="match status" value="1"/>
</dbReference>
<keyword evidence="6" id="KW-0411">Iron-sulfur</keyword>
<dbReference type="AlphaFoldDB" id="A0A081BWX7"/>
<dbReference type="SUPFAM" id="SSF102114">
    <property type="entry name" value="Radical SAM enzymes"/>
    <property type="match status" value="1"/>
</dbReference>
<dbReference type="GO" id="GO:0046872">
    <property type="term" value="F:metal ion binding"/>
    <property type="evidence" value="ECO:0007669"/>
    <property type="project" value="UniProtKB-KW"/>
</dbReference>
<keyword evidence="4" id="KW-0479">Metal-binding</keyword>
<name>A0A081BWX7_VECG1</name>
<proteinExistence type="predicted"/>
<evidence type="ECO:0000256" key="5">
    <source>
        <dbReference type="ARBA" id="ARBA00023004"/>
    </source>
</evidence>
<evidence type="ECO:0000313" key="8">
    <source>
        <dbReference type="EMBL" id="GAK56832.1"/>
    </source>
</evidence>